<organism evidence="1 2">
    <name type="scientific">Hibiscus sabdariffa</name>
    <name type="common">roselle</name>
    <dbReference type="NCBI Taxonomy" id="183260"/>
    <lineage>
        <taxon>Eukaryota</taxon>
        <taxon>Viridiplantae</taxon>
        <taxon>Streptophyta</taxon>
        <taxon>Embryophyta</taxon>
        <taxon>Tracheophyta</taxon>
        <taxon>Spermatophyta</taxon>
        <taxon>Magnoliopsida</taxon>
        <taxon>eudicotyledons</taxon>
        <taxon>Gunneridae</taxon>
        <taxon>Pentapetalae</taxon>
        <taxon>rosids</taxon>
        <taxon>malvids</taxon>
        <taxon>Malvales</taxon>
        <taxon>Malvaceae</taxon>
        <taxon>Malvoideae</taxon>
        <taxon>Hibiscus</taxon>
    </lineage>
</organism>
<evidence type="ECO:0000313" key="1">
    <source>
        <dbReference type="EMBL" id="KAK8507802.1"/>
    </source>
</evidence>
<dbReference type="EMBL" id="JBBPBM010000105">
    <property type="protein sequence ID" value="KAK8507802.1"/>
    <property type="molecule type" value="Genomic_DNA"/>
</dbReference>
<sequence>MKNLRVYFRQMFLTRLIWVFEHDAHIPENIPDMNLSGVAEGTDFIASLLLAPANGESIDEQPIGSTCLPRVFTKPNTFTPYIVACVKEGDVVAQPTSGLRAKLARSGGSCKVRKMFHIILNFMPLEERIITEERLKKRSRCKPRRNHPKTLKIANDSLSDSDFINNKRIIL</sequence>
<gene>
    <name evidence="1" type="ORF">V6N12_074367</name>
</gene>
<comment type="caution">
    <text evidence="1">The sequence shown here is derived from an EMBL/GenBank/DDBJ whole genome shotgun (WGS) entry which is preliminary data.</text>
</comment>
<keyword evidence="2" id="KW-1185">Reference proteome</keyword>
<reference evidence="1 2" key="1">
    <citation type="journal article" date="2024" name="G3 (Bethesda)">
        <title>Genome assembly of Hibiscus sabdariffa L. provides insights into metabolisms of medicinal natural products.</title>
        <authorList>
            <person name="Kim T."/>
        </authorList>
    </citation>
    <scope>NUCLEOTIDE SEQUENCE [LARGE SCALE GENOMIC DNA]</scope>
    <source>
        <strain evidence="1">TK-2024</strain>
        <tissue evidence="1">Old leaves</tissue>
    </source>
</reference>
<proteinExistence type="predicted"/>
<name>A0ABR2BMQ5_9ROSI</name>
<accession>A0ABR2BMQ5</accession>
<protein>
    <submittedName>
        <fullName evidence="1">Uncharacterized protein</fullName>
    </submittedName>
</protein>
<dbReference type="Proteomes" id="UP001472677">
    <property type="component" value="Unassembled WGS sequence"/>
</dbReference>
<evidence type="ECO:0000313" key="2">
    <source>
        <dbReference type="Proteomes" id="UP001472677"/>
    </source>
</evidence>